<protein>
    <recommendedName>
        <fullName evidence="3">PAS fold-4 domain-containing protein</fullName>
    </recommendedName>
</protein>
<reference evidence="1" key="1">
    <citation type="submission" date="2022-05" db="EMBL/GenBank/DDBJ databases">
        <authorList>
            <person name="Jo J.-H."/>
            <person name="Im W.-T."/>
        </authorList>
    </citation>
    <scope>NUCLEOTIDE SEQUENCE</scope>
    <source>
        <strain evidence="1">SE158</strain>
    </source>
</reference>
<evidence type="ECO:0000313" key="2">
    <source>
        <dbReference type="Proteomes" id="UP001165363"/>
    </source>
</evidence>
<organism evidence="1 2">
    <name type="scientific">Sphingomonas alba</name>
    <dbReference type="NCBI Taxonomy" id="2908208"/>
    <lineage>
        <taxon>Bacteria</taxon>
        <taxon>Pseudomonadati</taxon>
        <taxon>Pseudomonadota</taxon>
        <taxon>Alphaproteobacteria</taxon>
        <taxon>Sphingomonadales</taxon>
        <taxon>Sphingomonadaceae</taxon>
        <taxon>Sphingomonas</taxon>
    </lineage>
</organism>
<evidence type="ECO:0000313" key="1">
    <source>
        <dbReference type="EMBL" id="MCL6684610.1"/>
    </source>
</evidence>
<evidence type="ECO:0008006" key="3">
    <source>
        <dbReference type="Google" id="ProtNLM"/>
    </source>
</evidence>
<dbReference type="Proteomes" id="UP001165363">
    <property type="component" value="Unassembled WGS sequence"/>
</dbReference>
<dbReference type="RefSeq" id="WP_249849012.1">
    <property type="nucleotide sequence ID" value="NZ_JAMGBD010000002.1"/>
</dbReference>
<accession>A0ABT0RPT6</accession>
<name>A0ABT0RPT6_9SPHN</name>
<dbReference type="Gene3D" id="3.30.450.20">
    <property type="entry name" value="PAS domain"/>
    <property type="match status" value="1"/>
</dbReference>
<keyword evidence="2" id="KW-1185">Reference proteome</keyword>
<dbReference type="EMBL" id="JAMGBD010000002">
    <property type="protein sequence ID" value="MCL6684610.1"/>
    <property type="molecule type" value="Genomic_DNA"/>
</dbReference>
<proteinExistence type="predicted"/>
<sequence>MFRAANVQATIDSLHANVALLDRDGAVISVNEGWRRFGSKRSANSDYIGLNYLEVCAGAAEIGDRSAIRVLRGLKRLLAGQSDSYGTAYPCAERIYRLSARRIGIPDGGVIVAHQDITALVNARRERASKRIELQSVHEAHAGRIAQAHEELAQRLTAITLATSALEQGGDIADAVTLIKLAVEEARQELKLLRYDSLQPLPDISLAP</sequence>
<comment type="caution">
    <text evidence="1">The sequence shown here is derived from an EMBL/GenBank/DDBJ whole genome shotgun (WGS) entry which is preliminary data.</text>
</comment>
<gene>
    <name evidence="1" type="ORF">LZ536_11985</name>
</gene>